<feature type="transmembrane region" description="Helical" evidence="9">
    <location>
        <begin position="92"/>
        <end position="111"/>
    </location>
</feature>
<accession>A0A9Q1CFH8</accession>
<evidence type="ECO:0000256" key="7">
    <source>
        <dbReference type="ARBA" id="ARBA00023180"/>
    </source>
</evidence>
<dbReference type="EMBL" id="JAIZAY010000003">
    <property type="protein sequence ID" value="KAJ8044387.1"/>
    <property type="molecule type" value="Genomic_DNA"/>
</dbReference>
<keyword evidence="3 9" id="KW-1133">Transmembrane helix</keyword>
<keyword evidence="6 11" id="KW-0675">Receptor</keyword>
<dbReference type="PROSITE" id="PS50259">
    <property type="entry name" value="G_PROTEIN_RECEP_F3_4"/>
    <property type="match status" value="1"/>
</dbReference>
<comment type="caution">
    <text evidence="11">The sequence shown here is derived from an EMBL/GenBank/DDBJ whole genome shotgun (WGS) entry which is preliminary data.</text>
</comment>
<dbReference type="GO" id="GO:0007214">
    <property type="term" value="P:gamma-aminobutyric acid signaling pathway"/>
    <property type="evidence" value="ECO:0007669"/>
    <property type="project" value="TreeGrafter"/>
</dbReference>
<evidence type="ECO:0000259" key="10">
    <source>
        <dbReference type="PROSITE" id="PS50259"/>
    </source>
</evidence>
<keyword evidence="5 9" id="KW-0472">Membrane</keyword>
<keyword evidence="2 9" id="KW-0812">Transmembrane</keyword>
<dbReference type="PANTHER" id="PTHR10519">
    <property type="entry name" value="GABA-B RECEPTOR"/>
    <property type="match status" value="1"/>
</dbReference>
<evidence type="ECO:0000256" key="3">
    <source>
        <dbReference type="ARBA" id="ARBA00022989"/>
    </source>
</evidence>
<evidence type="ECO:0000313" key="12">
    <source>
        <dbReference type="Proteomes" id="UP001152320"/>
    </source>
</evidence>
<organism evidence="11 12">
    <name type="scientific">Holothuria leucospilota</name>
    <name type="common">Black long sea cucumber</name>
    <name type="synonym">Mertensiothuria leucospilota</name>
    <dbReference type="NCBI Taxonomy" id="206669"/>
    <lineage>
        <taxon>Eukaryota</taxon>
        <taxon>Metazoa</taxon>
        <taxon>Echinodermata</taxon>
        <taxon>Eleutherozoa</taxon>
        <taxon>Echinozoa</taxon>
        <taxon>Holothuroidea</taxon>
        <taxon>Aspidochirotacea</taxon>
        <taxon>Aspidochirotida</taxon>
        <taxon>Holothuriidae</taxon>
        <taxon>Holothuria</taxon>
    </lineage>
</organism>
<dbReference type="Pfam" id="PF00003">
    <property type="entry name" value="7tm_3"/>
    <property type="match status" value="1"/>
</dbReference>
<feature type="transmembrane region" description="Helical" evidence="9">
    <location>
        <begin position="56"/>
        <end position="72"/>
    </location>
</feature>
<reference evidence="11" key="1">
    <citation type="submission" date="2021-10" db="EMBL/GenBank/DDBJ databases">
        <title>Tropical sea cucumber genome reveals ecological adaptation and Cuvierian tubules defense mechanism.</title>
        <authorList>
            <person name="Chen T."/>
        </authorList>
    </citation>
    <scope>NUCLEOTIDE SEQUENCE</scope>
    <source>
        <strain evidence="11">Nanhai2018</strain>
        <tissue evidence="11">Muscle</tissue>
    </source>
</reference>
<dbReference type="GO" id="GO:0004965">
    <property type="term" value="F:G protein-coupled GABA receptor activity"/>
    <property type="evidence" value="ECO:0007669"/>
    <property type="project" value="InterPro"/>
</dbReference>
<evidence type="ECO:0000256" key="5">
    <source>
        <dbReference type="ARBA" id="ARBA00023136"/>
    </source>
</evidence>
<feature type="transmembrane region" description="Helical" evidence="9">
    <location>
        <begin position="17"/>
        <end position="35"/>
    </location>
</feature>
<evidence type="ECO:0000256" key="1">
    <source>
        <dbReference type="ARBA" id="ARBA00004141"/>
    </source>
</evidence>
<dbReference type="PANTHER" id="PTHR10519:SF20">
    <property type="entry name" value="G-PROTEIN COUPLED RECEPTOR 156-RELATED"/>
    <property type="match status" value="1"/>
</dbReference>
<protein>
    <submittedName>
        <fullName evidence="11">Gamma-aminobutyric acid type B receptor subunit 2</fullName>
    </submittedName>
</protein>
<proteinExistence type="predicted"/>
<sequence>METTVSNRLKNVSSRNWNQILLIGFVLLLASIPLTKSELSPSLSDEINLLLCQSKLYVRSIGYVLVVSTMVARTWKTYNLYVIKAKKVIMDWRIYLFIATSLFVDGVCLFAKHQFFPHHITEITLETKQIPLNESLIYHRHFVKICAPEDSLKSTLVLLWDKLCLLMAGSYLAYEIRTVKVGMLDDSKAFAWSIYNLLICSICACLLSYLLRDDSKNLFIFTSSLVLVYCCVTMVMVSVPKLWILLSKQRLQNIMVSTETPVDEDNHVNIDSSLEGANLPKTETFRRYNDRYGKIPAALMNEHVQLTRQLDHVSTHRRIIHWNIL</sequence>
<dbReference type="Proteomes" id="UP001152320">
    <property type="component" value="Chromosome 3"/>
</dbReference>
<dbReference type="InterPro" id="IPR002455">
    <property type="entry name" value="GPCR3_GABA-B"/>
</dbReference>
<evidence type="ECO:0000256" key="6">
    <source>
        <dbReference type="ARBA" id="ARBA00023170"/>
    </source>
</evidence>
<evidence type="ECO:0000313" key="11">
    <source>
        <dbReference type="EMBL" id="KAJ8044387.1"/>
    </source>
</evidence>
<evidence type="ECO:0000256" key="2">
    <source>
        <dbReference type="ARBA" id="ARBA00022692"/>
    </source>
</evidence>
<feature type="transmembrane region" description="Helical" evidence="9">
    <location>
        <begin position="189"/>
        <end position="212"/>
    </location>
</feature>
<dbReference type="PRINTS" id="PR01176">
    <property type="entry name" value="GABABRECEPTR"/>
</dbReference>
<dbReference type="InterPro" id="IPR017978">
    <property type="entry name" value="GPCR_3_C"/>
</dbReference>
<dbReference type="AlphaFoldDB" id="A0A9Q1CFH8"/>
<gene>
    <name evidence="11" type="ORF">HOLleu_07121</name>
</gene>
<comment type="subcellular location">
    <subcellularLocation>
        <location evidence="1">Membrane</location>
        <topology evidence="1">Multi-pass membrane protein</topology>
    </subcellularLocation>
</comment>
<feature type="transmembrane region" description="Helical" evidence="9">
    <location>
        <begin position="218"/>
        <end position="246"/>
    </location>
</feature>
<evidence type="ECO:0000256" key="8">
    <source>
        <dbReference type="ARBA" id="ARBA00023224"/>
    </source>
</evidence>
<feature type="domain" description="G-protein coupled receptors family 3 profile" evidence="10">
    <location>
        <begin position="52"/>
        <end position="248"/>
    </location>
</feature>
<keyword evidence="4" id="KW-0297">G-protein coupled receptor</keyword>
<dbReference type="GO" id="GO:0038039">
    <property type="term" value="C:G protein-coupled receptor heterodimeric complex"/>
    <property type="evidence" value="ECO:0007669"/>
    <property type="project" value="TreeGrafter"/>
</dbReference>
<keyword evidence="8" id="KW-0807">Transducer</keyword>
<name>A0A9Q1CFH8_HOLLE</name>
<evidence type="ECO:0000256" key="9">
    <source>
        <dbReference type="SAM" id="Phobius"/>
    </source>
</evidence>
<keyword evidence="7" id="KW-0325">Glycoprotein</keyword>
<keyword evidence="12" id="KW-1185">Reference proteome</keyword>
<evidence type="ECO:0000256" key="4">
    <source>
        <dbReference type="ARBA" id="ARBA00023040"/>
    </source>
</evidence>